<feature type="signal peptide" evidence="3">
    <location>
        <begin position="1"/>
        <end position="23"/>
    </location>
</feature>
<reference evidence="5" key="2">
    <citation type="submission" date="2021-04" db="EMBL/GenBank/DDBJ databases">
        <authorList>
            <person name="Podell S."/>
        </authorList>
    </citation>
    <scope>NUCLEOTIDE SEQUENCE</scope>
    <source>
        <strain evidence="5">Hildebrandi</strain>
    </source>
</reference>
<feature type="domain" description="CBS" evidence="4">
    <location>
        <begin position="136"/>
        <end position="195"/>
    </location>
</feature>
<feature type="chain" id="PRO_5039888718" evidence="3">
    <location>
        <begin position="24"/>
        <end position="207"/>
    </location>
</feature>
<evidence type="ECO:0000313" key="6">
    <source>
        <dbReference type="Proteomes" id="UP000693970"/>
    </source>
</evidence>
<name>A0A9K3LT93_9STRA</name>
<sequence>MKRFSVWISLLFGSAAVLPSAMSFSIGSGVRRVFVSTPTKANHRRVKDCMTPKPVTLKTTDTVDEAIHILLSNSFNGAPVIDPVTGNLVGVISAFDFLSKEEAGAVLPFEAGDLEEQQEMAMMARRIVATTVGDLMTEAALTVSMEMGMKEAAELMIKDRCHRLCVVDDDNNLVGVLSTSDVMKNINTVLRALPESAVDTKAEELTP</sequence>
<dbReference type="SMART" id="SM00116">
    <property type="entry name" value="CBS"/>
    <property type="match status" value="2"/>
</dbReference>
<comment type="caution">
    <text evidence="5">The sequence shown here is derived from an EMBL/GenBank/DDBJ whole genome shotgun (WGS) entry which is preliminary data.</text>
</comment>
<protein>
    <submittedName>
        <fullName evidence="5">CBS domain containing protein</fullName>
    </submittedName>
</protein>
<evidence type="ECO:0000259" key="4">
    <source>
        <dbReference type="PROSITE" id="PS51371"/>
    </source>
</evidence>
<proteinExistence type="predicted"/>
<evidence type="ECO:0000256" key="3">
    <source>
        <dbReference type="SAM" id="SignalP"/>
    </source>
</evidence>
<keyword evidence="1 2" id="KW-0129">CBS domain</keyword>
<evidence type="ECO:0000313" key="5">
    <source>
        <dbReference type="EMBL" id="KAG7368120.1"/>
    </source>
</evidence>
<accession>A0A9K3LT93</accession>
<reference evidence="5" key="1">
    <citation type="journal article" date="2021" name="Sci. Rep.">
        <title>Diploid genomic architecture of Nitzschia inconspicua, an elite biomass production diatom.</title>
        <authorList>
            <person name="Oliver A."/>
            <person name="Podell S."/>
            <person name="Pinowska A."/>
            <person name="Traller J.C."/>
            <person name="Smith S.R."/>
            <person name="McClure R."/>
            <person name="Beliaev A."/>
            <person name="Bohutskyi P."/>
            <person name="Hill E.A."/>
            <person name="Rabines A."/>
            <person name="Zheng H."/>
            <person name="Allen L.Z."/>
            <person name="Kuo A."/>
            <person name="Grigoriev I.V."/>
            <person name="Allen A.E."/>
            <person name="Hazlebeck D."/>
            <person name="Allen E.E."/>
        </authorList>
    </citation>
    <scope>NUCLEOTIDE SEQUENCE</scope>
    <source>
        <strain evidence="5">Hildebrandi</strain>
    </source>
</reference>
<organism evidence="5 6">
    <name type="scientific">Nitzschia inconspicua</name>
    <dbReference type="NCBI Taxonomy" id="303405"/>
    <lineage>
        <taxon>Eukaryota</taxon>
        <taxon>Sar</taxon>
        <taxon>Stramenopiles</taxon>
        <taxon>Ochrophyta</taxon>
        <taxon>Bacillariophyta</taxon>
        <taxon>Bacillariophyceae</taxon>
        <taxon>Bacillariophycidae</taxon>
        <taxon>Bacillariales</taxon>
        <taxon>Bacillariaceae</taxon>
        <taxon>Nitzschia</taxon>
    </lineage>
</organism>
<dbReference type="PANTHER" id="PTHR43080:SF2">
    <property type="entry name" value="CBS DOMAIN-CONTAINING PROTEIN"/>
    <property type="match status" value="1"/>
</dbReference>
<dbReference type="OrthoDB" id="418595at2759"/>
<feature type="domain" description="CBS" evidence="4">
    <location>
        <begin position="50"/>
        <end position="109"/>
    </location>
</feature>
<gene>
    <name evidence="5" type="ORF">IV203_030863</name>
</gene>
<dbReference type="PANTHER" id="PTHR43080">
    <property type="entry name" value="CBS DOMAIN-CONTAINING PROTEIN CBSX3, MITOCHONDRIAL"/>
    <property type="match status" value="1"/>
</dbReference>
<keyword evidence="3" id="KW-0732">Signal</keyword>
<dbReference type="InterPro" id="IPR051257">
    <property type="entry name" value="Diverse_CBS-Domain"/>
</dbReference>
<dbReference type="Pfam" id="PF00571">
    <property type="entry name" value="CBS"/>
    <property type="match status" value="2"/>
</dbReference>
<dbReference type="EMBL" id="JAGRRH010000006">
    <property type="protein sequence ID" value="KAG7368120.1"/>
    <property type="molecule type" value="Genomic_DNA"/>
</dbReference>
<dbReference type="Proteomes" id="UP000693970">
    <property type="component" value="Unassembled WGS sequence"/>
</dbReference>
<dbReference type="AlphaFoldDB" id="A0A9K3LT93"/>
<evidence type="ECO:0000256" key="2">
    <source>
        <dbReference type="PROSITE-ProRule" id="PRU00703"/>
    </source>
</evidence>
<dbReference type="InterPro" id="IPR000644">
    <property type="entry name" value="CBS_dom"/>
</dbReference>
<dbReference type="PROSITE" id="PS51371">
    <property type="entry name" value="CBS"/>
    <property type="match status" value="2"/>
</dbReference>
<keyword evidence="6" id="KW-1185">Reference proteome</keyword>
<evidence type="ECO:0000256" key="1">
    <source>
        <dbReference type="ARBA" id="ARBA00023122"/>
    </source>
</evidence>